<dbReference type="OrthoDB" id="9809989at2"/>
<dbReference type="Pfam" id="PF13205">
    <property type="entry name" value="Big_5"/>
    <property type="match status" value="1"/>
</dbReference>
<dbReference type="PATRIC" id="fig|1300341.3.peg.1570"/>
<keyword evidence="1" id="KW-0732">Signal</keyword>
<dbReference type="AlphaFoldDB" id="A0A0N8H4C0"/>
<dbReference type="InterPro" id="IPR032812">
    <property type="entry name" value="SbsA_Ig"/>
</dbReference>
<gene>
    <name evidence="3" type="ORF">I595_1375</name>
</gene>
<evidence type="ECO:0000256" key="1">
    <source>
        <dbReference type="ARBA" id="ARBA00022729"/>
    </source>
</evidence>
<protein>
    <recommendedName>
        <fullName evidence="2">SbsA Ig-like domain-containing protein</fullName>
    </recommendedName>
</protein>
<dbReference type="RefSeq" id="WP_054558520.1">
    <property type="nucleotide sequence ID" value="NZ_LDJX01000002.1"/>
</dbReference>
<evidence type="ECO:0000313" key="4">
    <source>
        <dbReference type="Proteomes" id="UP000050280"/>
    </source>
</evidence>
<dbReference type="EMBL" id="LDJX01000002">
    <property type="protein sequence ID" value="KPM32948.1"/>
    <property type="molecule type" value="Genomic_DNA"/>
</dbReference>
<proteinExistence type="predicted"/>
<dbReference type="Proteomes" id="UP000050280">
    <property type="component" value="Unassembled WGS sequence"/>
</dbReference>
<name>A0A0N8H4C0_9FLAO</name>
<sequence>MRSVQRGLSFVFLIVAVFAFWQCAQKGNPTGGPKDVTPPVLLKSEPANRTTNFKAKKIRLYFDEYIKLKDVQSQLIVSPPLKYTPQIKPLGGASKFIEIILKDTLRENTTYTINFGQSIVDHNEGNPASFLSYVFSTGDYLDSLQLSGAVKDAYNRTADQFVSVMLYAMDTTYTDSTIYKYPPNYITNTFDSVPFFTLKNLKAGKYALFAITDKGKNNVFDQRVDKIGFLSDTISLPTDSVYLLNQFLEEPDYKVSVPSYVAKNHILFGYAGDEKDFKIQTLTQLPDSVKTYINKDREKDTINFWLTPTDIDSIIFTVTNEKLKLRDTFTVKTRKLPMDTLTLSPGQGRSLDFKKPFFINASTPIVEIDTSLVSVMKEDSTMLGFKMAIDSIKNMVNVDFEKEEKTKYYIELLPGAIKDFFGEENDTLRYNPSTAALADLGDLTINLEGQVVYPVIVQLIDDKGETLDERYTDAPKPIEFNNLQPSKYGFRVVFDSNGNQKWDTGNYLKNRQPEIVKYYPDMIDVRAFSLYNETFIIRE</sequence>
<organism evidence="3 4">
    <name type="scientific">Croceitalea dokdonensis DOKDO 023</name>
    <dbReference type="NCBI Taxonomy" id="1300341"/>
    <lineage>
        <taxon>Bacteria</taxon>
        <taxon>Pseudomonadati</taxon>
        <taxon>Bacteroidota</taxon>
        <taxon>Flavobacteriia</taxon>
        <taxon>Flavobacteriales</taxon>
        <taxon>Flavobacteriaceae</taxon>
        <taxon>Croceitalea</taxon>
    </lineage>
</organism>
<comment type="caution">
    <text evidence="3">The sequence shown here is derived from an EMBL/GenBank/DDBJ whole genome shotgun (WGS) entry which is preliminary data.</text>
</comment>
<dbReference type="STRING" id="1300341.I595_1375"/>
<accession>A0A0N8H4C0</accession>
<evidence type="ECO:0000313" key="3">
    <source>
        <dbReference type="EMBL" id="KPM32948.1"/>
    </source>
</evidence>
<keyword evidence="4" id="KW-1185">Reference proteome</keyword>
<feature type="domain" description="SbsA Ig-like" evidence="2">
    <location>
        <begin position="35"/>
        <end position="137"/>
    </location>
</feature>
<evidence type="ECO:0000259" key="2">
    <source>
        <dbReference type="Pfam" id="PF13205"/>
    </source>
</evidence>
<reference evidence="3 4" key="1">
    <citation type="submission" date="2015-09" db="EMBL/GenBank/DDBJ databases">
        <title>Genome sequence of the marine flavobacterium Croceitalea dokdonensis DOKDO 023 that contains proton- and sodium-pumping rhodopsins.</title>
        <authorList>
            <person name="Kwon S.-K."/>
            <person name="Lee H.K."/>
            <person name="Kwak M.-J."/>
            <person name="Kim J.F."/>
        </authorList>
    </citation>
    <scope>NUCLEOTIDE SEQUENCE [LARGE SCALE GENOMIC DNA]</scope>
    <source>
        <strain evidence="3 4">DOKDO 023</strain>
    </source>
</reference>